<feature type="chain" id="PRO_5046268579" evidence="1">
    <location>
        <begin position="29"/>
        <end position="254"/>
    </location>
</feature>
<dbReference type="Gene3D" id="2.60.40.2440">
    <property type="entry name" value="Carbohydrate binding type-21 domain"/>
    <property type="match status" value="2"/>
</dbReference>
<dbReference type="PANTHER" id="PTHR12307">
    <property type="entry name" value="PROTEIN PHOSPHATASE 1 REGULATORY SUBUNIT"/>
    <property type="match status" value="1"/>
</dbReference>
<evidence type="ECO:0000259" key="2">
    <source>
        <dbReference type="PROSITE" id="PS51159"/>
    </source>
</evidence>
<name>A0ABS7CZU7_9BACL</name>
<evidence type="ECO:0000313" key="4">
    <source>
        <dbReference type="Proteomes" id="UP000812277"/>
    </source>
</evidence>
<accession>A0ABS7CZU7</accession>
<feature type="domain" description="CBM21" evidence="2">
    <location>
        <begin position="24"/>
        <end position="140"/>
    </location>
</feature>
<dbReference type="RefSeq" id="WP_219870404.1">
    <property type="nucleotide sequence ID" value="NZ_JAHZIJ010000001.1"/>
</dbReference>
<sequence>MMRRMGKLAMGLFVVVMLMGTLAQSAFASGEVALLKAYVYKYKFGYVGFSGDIEVLNSAYAKTVTVHYNPGNGTWYDTNASYVGPTDASHEKWSFSIATDNINNAHPELSGLTSIEFAVKYEVNGQTYWDNNGGSNYTLGTSSSGPGYTLLGKPNVLAQYGFINGTSFYGNVTVKDLAYTKTVKIVYTTNNWVTTQEGYATYSGEANGAGSVENWGFDFNVGSGVTQIKYAVSYTVNGQTYWDNNYGNNYTVTP</sequence>
<dbReference type="EMBL" id="JAHZIJ010000001">
    <property type="protein sequence ID" value="MBW7473149.1"/>
    <property type="molecule type" value="Genomic_DNA"/>
</dbReference>
<evidence type="ECO:0000256" key="1">
    <source>
        <dbReference type="SAM" id="SignalP"/>
    </source>
</evidence>
<dbReference type="InterPro" id="IPR050782">
    <property type="entry name" value="PP1_regulatory_subunit_3"/>
</dbReference>
<dbReference type="Pfam" id="PF03370">
    <property type="entry name" value="CBM_21"/>
    <property type="match status" value="2"/>
</dbReference>
<dbReference type="PROSITE" id="PS51159">
    <property type="entry name" value="CBM21"/>
    <property type="match status" value="2"/>
</dbReference>
<dbReference type="Proteomes" id="UP000812277">
    <property type="component" value="Unassembled WGS sequence"/>
</dbReference>
<evidence type="ECO:0000313" key="3">
    <source>
        <dbReference type="EMBL" id="MBW7473149.1"/>
    </source>
</evidence>
<feature type="domain" description="CBM21" evidence="2">
    <location>
        <begin position="148"/>
        <end position="253"/>
    </location>
</feature>
<feature type="signal peptide" evidence="1">
    <location>
        <begin position="1"/>
        <end position="28"/>
    </location>
</feature>
<gene>
    <name evidence="3" type="ORF">K0T92_00165</name>
</gene>
<reference evidence="3 4" key="1">
    <citation type="submission" date="2021-07" db="EMBL/GenBank/DDBJ databases">
        <title>Paenibacillus radiodurans sp. nov., isolated from the southeastern edge of Tengger Desert.</title>
        <authorList>
            <person name="Zhang G."/>
        </authorList>
    </citation>
    <scope>NUCLEOTIDE SEQUENCE [LARGE SCALE GENOMIC DNA]</scope>
    <source>
        <strain evidence="3 4">DT7-4</strain>
    </source>
</reference>
<keyword evidence="1" id="KW-0732">Signal</keyword>
<protein>
    <submittedName>
        <fullName evidence="3">CBM21 domain-containing protein</fullName>
    </submittedName>
</protein>
<dbReference type="PANTHER" id="PTHR12307:SF53">
    <property type="entry name" value="PROTEIN PHOSPHATASE 1 REGULATORY SUBUNIT"/>
    <property type="match status" value="1"/>
</dbReference>
<dbReference type="InterPro" id="IPR038175">
    <property type="entry name" value="CBM21_dom_sf"/>
</dbReference>
<keyword evidence="4" id="KW-1185">Reference proteome</keyword>
<proteinExistence type="predicted"/>
<organism evidence="3 4">
    <name type="scientific">Paenibacillus oenotherae</name>
    <dbReference type="NCBI Taxonomy" id="1435645"/>
    <lineage>
        <taxon>Bacteria</taxon>
        <taxon>Bacillati</taxon>
        <taxon>Bacillota</taxon>
        <taxon>Bacilli</taxon>
        <taxon>Bacillales</taxon>
        <taxon>Paenibacillaceae</taxon>
        <taxon>Paenibacillus</taxon>
    </lineage>
</organism>
<dbReference type="InterPro" id="IPR005036">
    <property type="entry name" value="CBM21_dom"/>
</dbReference>
<comment type="caution">
    <text evidence="3">The sequence shown here is derived from an EMBL/GenBank/DDBJ whole genome shotgun (WGS) entry which is preliminary data.</text>
</comment>